<dbReference type="InterPro" id="IPR012349">
    <property type="entry name" value="Split_barrel_FMN-bd"/>
</dbReference>
<dbReference type="InterPro" id="IPR002563">
    <property type="entry name" value="Flavin_Rdtase-like_dom"/>
</dbReference>
<evidence type="ECO:0000313" key="4">
    <source>
        <dbReference type="Proteomes" id="UP001575105"/>
    </source>
</evidence>
<dbReference type="PANTHER" id="PTHR30466:SF1">
    <property type="entry name" value="FMN REDUCTASE (NADH) RUTF"/>
    <property type="match status" value="1"/>
</dbReference>
<dbReference type="Pfam" id="PF01613">
    <property type="entry name" value="Flavin_Reduct"/>
    <property type="match status" value="1"/>
</dbReference>
<keyword evidence="1 3" id="KW-0560">Oxidoreductase</keyword>
<evidence type="ECO:0000259" key="2">
    <source>
        <dbReference type="SMART" id="SM00903"/>
    </source>
</evidence>
<dbReference type="SUPFAM" id="SSF50475">
    <property type="entry name" value="FMN-binding split barrel"/>
    <property type="match status" value="1"/>
</dbReference>
<proteinExistence type="predicted"/>
<dbReference type="Gene3D" id="2.30.110.10">
    <property type="entry name" value="Electron Transport, Fmn-binding Protein, Chain A"/>
    <property type="match status" value="1"/>
</dbReference>
<keyword evidence="4" id="KW-1185">Reference proteome</keyword>
<name>A0ABV4U7R9_9BACT</name>
<organism evidence="3 4">
    <name type="scientific">Natronomicrosphaera hydrolytica</name>
    <dbReference type="NCBI Taxonomy" id="3242702"/>
    <lineage>
        <taxon>Bacteria</taxon>
        <taxon>Pseudomonadati</taxon>
        <taxon>Planctomycetota</taxon>
        <taxon>Phycisphaerae</taxon>
        <taxon>Phycisphaerales</taxon>
        <taxon>Phycisphaeraceae</taxon>
        <taxon>Natronomicrosphaera</taxon>
    </lineage>
</organism>
<accession>A0ABV4U7R9</accession>
<protein>
    <submittedName>
        <fullName evidence="3">Flavin reductase family protein</fullName>
        <ecNumber evidence="3">1.-.-.-</ecNumber>
    </submittedName>
</protein>
<evidence type="ECO:0000313" key="3">
    <source>
        <dbReference type="EMBL" id="MFA9479638.1"/>
    </source>
</evidence>
<dbReference type="PANTHER" id="PTHR30466">
    <property type="entry name" value="FLAVIN REDUCTASE"/>
    <property type="match status" value="1"/>
</dbReference>
<sequence>MPSPAQPKDIEKSKARQLGIAEALGRIPSGLFVLTAQHEDRRQGMLTSLVQQVCFEPPMVCVSVAKGRPIMPLISESRQFALCQLSENDKLLLRKFAGGVDPSDDPFLGFDLVNTHLHNLPVLKHALAYLECELACHLDVEGDHDLFVGRVHAGARLKKDDTPHIHLRENGLKY</sequence>
<dbReference type="EMBL" id="JBGUBD010000010">
    <property type="protein sequence ID" value="MFA9479638.1"/>
    <property type="molecule type" value="Genomic_DNA"/>
</dbReference>
<reference evidence="3 4" key="1">
    <citation type="submission" date="2024-08" db="EMBL/GenBank/DDBJ databases">
        <title>Whole-genome sequencing of halo(alkali)philic microorganisms from hypersaline lakes.</title>
        <authorList>
            <person name="Sorokin D.Y."/>
            <person name="Merkel A.Y."/>
            <person name="Messina E."/>
            <person name="Yakimov M."/>
        </authorList>
    </citation>
    <scope>NUCLEOTIDE SEQUENCE [LARGE SCALE GENOMIC DNA]</scope>
    <source>
        <strain evidence="3 4">AB-hyl4</strain>
    </source>
</reference>
<dbReference type="Proteomes" id="UP001575105">
    <property type="component" value="Unassembled WGS sequence"/>
</dbReference>
<dbReference type="EC" id="1.-.-.-" evidence="3"/>
<dbReference type="SMART" id="SM00903">
    <property type="entry name" value="Flavin_Reduct"/>
    <property type="match status" value="1"/>
</dbReference>
<evidence type="ECO:0000256" key="1">
    <source>
        <dbReference type="ARBA" id="ARBA00023002"/>
    </source>
</evidence>
<dbReference type="GO" id="GO:0016491">
    <property type="term" value="F:oxidoreductase activity"/>
    <property type="evidence" value="ECO:0007669"/>
    <property type="project" value="UniProtKB-KW"/>
</dbReference>
<comment type="caution">
    <text evidence="3">The sequence shown here is derived from an EMBL/GenBank/DDBJ whole genome shotgun (WGS) entry which is preliminary data.</text>
</comment>
<dbReference type="InterPro" id="IPR050268">
    <property type="entry name" value="NADH-dep_flavin_reductase"/>
</dbReference>
<gene>
    <name evidence="3" type="ORF">ACERK3_15220</name>
</gene>
<feature type="domain" description="Flavin reductase like" evidence="2">
    <location>
        <begin position="24"/>
        <end position="173"/>
    </location>
</feature>
<dbReference type="RefSeq" id="WP_425346563.1">
    <property type="nucleotide sequence ID" value="NZ_JBGUBD010000010.1"/>
</dbReference>